<feature type="domain" description="NolW-like" evidence="7">
    <location>
        <begin position="323"/>
        <end position="381"/>
    </location>
</feature>
<evidence type="ECO:0000256" key="1">
    <source>
        <dbReference type="ARBA" id="ARBA00004370"/>
    </source>
</evidence>
<keyword evidence="2" id="KW-0732">Signal</keyword>
<evidence type="ECO:0000256" key="4">
    <source>
        <dbReference type="RuleBase" id="RU004003"/>
    </source>
</evidence>
<reference evidence="8" key="1">
    <citation type="submission" date="2022-05" db="EMBL/GenBank/DDBJ databases">
        <authorList>
            <person name="Sun X."/>
        </authorList>
    </citation>
    <scope>NUCLEOTIDE SEQUENCE</scope>
    <source>
        <strain evidence="8">Ai-910</strain>
    </source>
</reference>
<dbReference type="PANTHER" id="PTHR30332:SF24">
    <property type="entry name" value="SECRETIN GSPD-RELATED"/>
    <property type="match status" value="1"/>
</dbReference>
<gene>
    <name evidence="8" type="ORF">M9189_04575</name>
</gene>
<dbReference type="InterPro" id="IPR001775">
    <property type="entry name" value="GspD/PilQ"/>
</dbReference>
<dbReference type="GO" id="GO:0009306">
    <property type="term" value="P:protein secretion"/>
    <property type="evidence" value="ECO:0007669"/>
    <property type="project" value="InterPro"/>
</dbReference>
<dbReference type="GO" id="GO:0009279">
    <property type="term" value="C:cell outer membrane"/>
    <property type="evidence" value="ECO:0007669"/>
    <property type="project" value="UniProtKB-SubCell"/>
</dbReference>
<protein>
    <recommendedName>
        <fullName evidence="10">Type II and III secretion system protein</fullName>
    </recommendedName>
</protein>
<dbReference type="Pfam" id="PF03958">
    <property type="entry name" value="Secretin_N"/>
    <property type="match status" value="1"/>
</dbReference>
<evidence type="ECO:0000313" key="9">
    <source>
        <dbReference type="Proteomes" id="UP001056426"/>
    </source>
</evidence>
<dbReference type="PRINTS" id="PR00811">
    <property type="entry name" value="BCTERIALGSPD"/>
</dbReference>
<dbReference type="RefSeq" id="WP_250724977.1">
    <property type="nucleotide sequence ID" value="NZ_CP098400.1"/>
</dbReference>
<dbReference type="InterPro" id="IPR005644">
    <property type="entry name" value="NolW-like"/>
</dbReference>
<dbReference type="EMBL" id="CP098400">
    <property type="protein sequence ID" value="URW80624.1"/>
    <property type="molecule type" value="Genomic_DNA"/>
</dbReference>
<dbReference type="GO" id="GO:0015627">
    <property type="term" value="C:type II protein secretion system complex"/>
    <property type="evidence" value="ECO:0007669"/>
    <property type="project" value="TreeGrafter"/>
</dbReference>
<evidence type="ECO:0000259" key="6">
    <source>
        <dbReference type="Pfam" id="PF00263"/>
    </source>
</evidence>
<comment type="similarity">
    <text evidence="4">Belongs to the bacterial secretin family.</text>
</comment>
<dbReference type="Proteomes" id="UP001056426">
    <property type="component" value="Chromosome"/>
</dbReference>
<evidence type="ECO:0000256" key="5">
    <source>
        <dbReference type="RuleBase" id="RU004004"/>
    </source>
</evidence>
<keyword evidence="9" id="KW-1185">Reference proteome</keyword>
<organism evidence="8 9">
    <name type="scientific">Xiashengella succiniciproducens</name>
    <dbReference type="NCBI Taxonomy" id="2949635"/>
    <lineage>
        <taxon>Bacteria</taxon>
        <taxon>Pseudomonadati</taxon>
        <taxon>Bacteroidota</taxon>
        <taxon>Bacteroidia</taxon>
        <taxon>Marinilabiliales</taxon>
        <taxon>Marinilabiliaceae</taxon>
        <taxon>Xiashengella</taxon>
    </lineage>
</organism>
<dbReference type="AlphaFoldDB" id="A0A9J6ZTJ6"/>
<dbReference type="Gene3D" id="3.30.1370.120">
    <property type="match status" value="1"/>
</dbReference>
<evidence type="ECO:0000313" key="8">
    <source>
        <dbReference type="EMBL" id="URW80624.1"/>
    </source>
</evidence>
<dbReference type="PANTHER" id="PTHR30332">
    <property type="entry name" value="PROBABLE GENERAL SECRETION PATHWAY PROTEIN D"/>
    <property type="match status" value="1"/>
</dbReference>
<evidence type="ECO:0000256" key="3">
    <source>
        <dbReference type="ARBA" id="ARBA00023136"/>
    </source>
</evidence>
<dbReference type="InterPro" id="IPR038591">
    <property type="entry name" value="NolW-like_sf"/>
</dbReference>
<feature type="domain" description="Type II/III secretion system secretin-like" evidence="6">
    <location>
        <begin position="460"/>
        <end position="625"/>
    </location>
</feature>
<dbReference type="InterPro" id="IPR004846">
    <property type="entry name" value="T2SS/T3SS_dom"/>
</dbReference>
<accession>A0A9J6ZTJ6</accession>
<dbReference type="KEGG" id="alkq:M9189_04575"/>
<evidence type="ECO:0008006" key="10">
    <source>
        <dbReference type="Google" id="ProtNLM"/>
    </source>
</evidence>
<comment type="subcellular location">
    <subcellularLocation>
        <location evidence="5">Cell outer membrane</location>
    </subcellularLocation>
    <subcellularLocation>
        <location evidence="1">Membrane</location>
    </subcellularLocation>
</comment>
<evidence type="ECO:0000259" key="7">
    <source>
        <dbReference type="Pfam" id="PF03958"/>
    </source>
</evidence>
<reference evidence="8" key="2">
    <citation type="submission" date="2022-06" db="EMBL/GenBank/DDBJ databases">
        <title>Xiashengella guii gen. nov. sp. nov., a bacterium isolated form anaerobic digestion tank.</title>
        <authorList>
            <person name="Huang H."/>
        </authorList>
    </citation>
    <scope>NUCLEOTIDE SEQUENCE</scope>
    <source>
        <strain evidence="8">Ai-910</strain>
    </source>
</reference>
<dbReference type="Pfam" id="PF00263">
    <property type="entry name" value="Secretin"/>
    <property type="match status" value="1"/>
</dbReference>
<evidence type="ECO:0000256" key="2">
    <source>
        <dbReference type="ARBA" id="ARBA00022729"/>
    </source>
</evidence>
<name>A0A9J6ZTJ6_9BACT</name>
<proteinExistence type="inferred from homology"/>
<keyword evidence="5" id="KW-0813">Transport</keyword>
<dbReference type="InterPro" id="IPR050810">
    <property type="entry name" value="Bact_Secretion_Sys_Channel"/>
</dbReference>
<sequence length="625" mass="70183">MKRTLIFVIILFTLVFFVQNTFANKSDSIRAKDITEKLSFLSQNNPSYLKEIDLSVGNVSITEIFRNIANLTEINISAKNIDNIMATCNFSKVKVVDMIHFLCLEYNLELDAIGNIASIYPLAKPEPKPKLPFVLYNDTLFLLSYDLNNDNLIDVIKEIGEKTKQNIILPQDLYNNRVFGYVNNMPLDEALMAFASTNNLLLSKNPKNGVWNLSANNEKSPRQAESFNFYNTFSNDQLTIDSLGFITAHIRNCNIQDLITEICNQAGKNRFFISPINEQTSVYVSDVSFETLLDVLFSGTPFSYYKENGIFFFGKKGNELTSVKIISLQNRSVNKLEEVIPQNLKNDIQIKTFPDLNSLIVSGEQRSISRIENFIQSIDIKVPLVTIEVIIVDVTKQSIKEIGVGMGLDSPSKTSGTLSPGVNMNLNAASVNKLINRLNGFGSVNMGKVNSDFYMNLKFLEDNGTIKLQSTPKLSTLNGHEAILKSGEKTYYKEIANSYFGTQNPIQSESYVWKDVTADMIIKITPFVSQNNSITLEIEIEQNEFLELTGEDSPPGISTRSFKSMIEVQNEEMVLLGGIEKNTQNNSSSGLPWISRIPGLKYLFGQTTDNKIKNKLTVFIKPTIL</sequence>
<keyword evidence="3" id="KW-0472">Membrane</keyword>